<accession>A0ABN2LRG4</accession>
<dbReference type="NCBIfam" id="TIGR02122">
    <property type="entry name" value="TRAP_TAXI"/>
    <property type="match status" value="1"/>
</dbReference>
<organism evidence="2 3">
    <name type="scientific">Leucobacter iarius</name>
    <dbReference type="NCBI Taxonomy" id="333963"/>
    <lineage>
        <taxon>Bacteria</taxon>
        <taxon>Bacillati</taxon>
        <taxon>Actinomycetota</taxon>
        <taxon>Actinomycetes</taxon>
        <taxon>Micrococcales</taxon>
        <taxon>Microbacteriaceae</taxon>
        <taxon>Leucobacter</taxon>
    </lineage>
</organism>
<dbReference type="Pfam" id="PF16868">
    <property type="entry name" value="NMT1_3"/>
    <property type="match status" value="1"/>
</dbReference>
<dbReference type="Proteomes" id="UP001500851">
    <property type="component" value="Unassembled WGS sequence"/>
</dbReference>
<feature type="signal peptide" evidence="1">
    <location>
        <begin position="1"/>
        <end position="25"/>
    </location>
</feature>
<comment type="caution">
    <text evidence="2">The sequence shown here is derived from an EMBL/GenBank/DDBJ whole genome shotgun (WGS) entry which is preliminary data.</text>
</comment>
<dbReference type="PANTHER" id="PTHR42941:SF1">
    <property type="entry name" value="SLL1037 PROTEIN"/>
    <property type="match status" value="1"/>
</dbReference>
<keyword evidence="3" id="KW-1185">Reference proteome</keyword>
<evidence type="ECO:0000313" key="3">
    <source>
        <dbReference type="Proteomes" id="UP001500851"/>
    </source>
</evidence>
<keyword evidence="1" id="KW-0732">Signal</keyword>
<dbReference type="PANTHER" id="PTHR42941">
    <property type="entry name" value="SLL1037 PROTEIN"/>
    <property type="match status" value="1"/>
</dbReference>
<evidence type="ECO:0000313" key="2">
    <source>
        <dbReference type="EMBL" id="GAA1794970.1"/>
    </source>
</evidence>
<dbReference type="RefSeq" id="WP_344032696.1">
    <property type="nucleotide sequence ID" value="NZ_BAAAOB010000003.1"/>
</dbReference>
<name>A0ABN2LRG4_9MICO</name>
<sequence length="315" mass="32303">MTAVSRRAALLGVAAGLALPLTACANEASGARIRMACGEPGGLYLQFGELLRDVLERRGIALDVLASNGSAENLALLRRGDADLALALADSAEQQGAGLAAIGQVYQNYLQCVVRADGGARRIADLADLADLAGRRVSIGAPGSGSSLTTRRVLRAAGLLDGPEPPELGQHPLEDALRALEAGRIDAFFWSGGIPTPKIAELGARTPLALVALDPALARLSSADPGQYLPARVPAGVYGIPDPTSTIGIPNLLLARPELADATAQGIVDALIDDAPSLVPAGSVGVQFLTGASLIDTGTLPLHPAAKRRYRERAG</sequence>
<reference evidence="2 3" key="1">
    <citation type="journal article" date="2019" name="Int. J. Syst. Evol. Microbiol.">
        <title>The Global Catalogue of Microorganisms (GCM) 10K type strain sequencing project: providing services to taxonomists for standard genome sequencing and annotation.</title>
        <authorList>
            <consortium name="The Broad Institute Genomics Platform"/>
            <consortium name="The Broad Institute Genome Sequencing Center for Infectious Disease"/>
            <person name="Wu L."/>
            <person name="Ma J."/>
        </authorList>
    </citation>
    <scope>NUCLEOTIDE SEQUENCE [LARGE SCALE GENOMIC DNA]</scope>
    <source>
        <strain evidence="2 3">JCM 14736</strain>
    </source>
</reference>
<dbReference type="SUPFAM" id="SSF53850">
    <property type="entry name" value="Periplasmic binding protein-like II"/>
    <property type="match status" value="1"/>
</dbReference>
<dbReference type="EMBL" id="BAAAOB010000003">
    <property type="protein sequence ID" value="GAA1794970.1"/>
    <property type="molecule type" value="Genomic_DNA"/>
</dbReference>
<proteinExistence type="predicted"/>
<gene>
    <name evidence="2" type="ORF">GCM10009768_25070</name>
</gene>
<dbReference type="Gene3D" id="3.40.190.10">
    <property type="entry name" value="Periplasmic binding protein-like II"/>
    <property type="match status" value="2"/>
</dbReference>
<dbReference type="InterPro" id="IPR011852">
    <property type="entry name" value="TRAP_TAXI"/>
</dbReference>
<feature type="chain" id="PRO_5047165207" evidence="1">
    <location>
        <begin position="26"/>
        <end position="315"/>
    </location>
</feature>
<evidence type="ECO:0000256" key="1">
    <source>
        <dbReference type="SAM" id="SignalP"/>
    </source>
</evidence>
<protein>
    <submittedName>
        <fullName evidence="2">TAXI family TRAP transporter solute-binding subunit</fullName>
    </submittedName>
</protein>